<gene>
    <name evidence="1" type="ORF">OWV82_005488</name>
</gene>
<protein>
    <submittedName>
        <fullName evidence="1">Pectinesterase</fullName>
    </submittedName>
</protein>
<keyword evidence="2" id="KW-1185">Reference proteome</keyword>
<evidence type="ECO:0000313" key="2">
    <source>
        <dbReference type="Proteomes" id="UP001164539"/>
    </source>
</evidence>
<dbReference type="Proteomes" id="UP001164539">
    <property type="component" value="Chromosome 3"/>
</dbReference>
<name>A0ACC1YF69_MELAZ</name>
<organism evidence="1 2">
    <name type="scientific">Melia azedarach</name>
    <name type="common">Chinaberry tree</name>
    <dbReference type="NCBI Taxonomy" id="155640"/>
    <lineage>
        <taxon>Eukaryota</taxon>
        <taxon>Viridiplantae</taxon>
        <taxon>Streptophyta</taxon>
        <taxon>Embryophyta</taxon>
        <taxon>Tracheophyta</taxon>
        <taxon>Spermatophyta</taxon>
        <taxon>Magnoliopsida</taxon>
        <taxon>eudicotyledons</taxon>
        <taxon>Gunneridae</taxon>
        <taxon>Pentapetalae</taxon>
        <taxon>rosids</taxon>
        <taxon>malvids</taxon>
        <taxon>Sapindales</taxon>
        <taxon>Meliaceae</taxon>
        <taxon>Melia</taxon>
    </lineage>
</organism>
<evidence type="ECO:0000313" key="1">
    <source>
        <dbReference type="EMBL" id="KAJ4721892.1"/>
    </source>
</evidence>
<proteinExistence type="predicted"/>
<accession>A0ACC1YF69</accession>
<dbReference type="EMBL" id="CM051396">
    <property type="protein sequence ID" value="KAJ4721892.1"/>
    <property type="molecule type" value="Genomic_DNA"/>
</dbReference>
<comment type="caution">
    <text evidence="1">The sequence shown here is derived from an EMBL/GenBank/DDBJ whole genome shotgun (WGS) entry which is preliminary data.</text>
</comment>
<reference evidence="1 2" key="1">
    <citation type="journal article" date="2023" name="Science">
        <title>Complex scaffold remodeling in plant triterpene biosynthesis.</title>
        <authorList>
            <person name="De La Pena R."/>
            <person name="Hodgson H."/>
            <person name="Liu J.C."/>
            <person name="Stephenson M.J."/>
            <person name="Martin A.C."/>
            <person name="Owen C."/>
            <person name="Harkess A."/>
            <person name="Leebens-Mack J."/>
            <person name="Jimenez L.E."/>
            <person name="Osbourn A."/>
            <person name="Sattely E.S."/>
        </authorList>
    </citation>
    <scope>NUCLEOTIDE SEQUENCE [LARGE SCALE GENOMIC DNA]</scope>
    <source>
        <strain evidence="2">cv. JPN11</strain>
        <tissue evidence="1">Leaf</tissue>
    </source>
</reference>
<sequence>MQGKNIVAVGASILLVVGVCIGVIVGISQQHRNNKEDDTISTNSKAVAAICAPTDHKQACIDSVRPASKNESASPKEFIQAAIRTTMHMVEEAMNKSGTIFDKTDPAQKMAKEDCDDLLDFAVEELQASFSMVGDSDLHTLKDREAELQNWLSAVMSYQHTCLDGVEQPELKEKMSNGLDNATQLTSNALAIVSAISGILNTFNVRQNKTASSRRLLESYETGHGEFPEWLSVADRKLLASENNAQVKPNAVVAQDGSGQYKTIAEALAAYPKNLVGRYVIYVKAGIYNEYIKITKDQVNVFMYGDGPRKTIVTGRKNNRDGVSTYQTASFSAVGRGFLGKAMGFQNTAGPQGHQAVALRVQSDMSAFYNCRMDGYQDTLYAQTHRQFYRNCVISGTIDFIFGDAAAVIQNSLLIARKPMDGQKNTVTAHGRTDKRETTGLIIHNCRIVPEQLLYPQRFEIPTYLGRPWKLYSRTIIMESTLGDFIQPAGWLEWNGNFALDTLHYAEYGNRGPGAATDKRIKWKGYQVITNRNEAQQYTAGTFIQGNLWLKDTGAPYLLSLRN</sequence>